<dbReference type="InterPro" id="IPR052701">
    <property type="entry name" value="GAG_Ulvan_Degrading_Sulfatases"/>
</dbReference>
<dbReference type="Gene3D" id="3.40.720.10">
    <property type="entry name" value="Alkaline Phosphatase, subunit A"/>
    <property type="match status" value="1"/>
</dbReference>
<organism evidence="1 2">
    <name type="scientific">Leptospira interrogans serovar Copenhageni str. LT2050</name>
    <dbReference type="NCBI Taxonomy" id="1001598"/>
    <lineage>
        <taxon>Bacteria</taxon>
        <taxon>Pseudomonadati</taxon>
        <taxon>Spirochaetota</taxon>
        <taxon>Spirochaetia</taxon>
        <taxon>Leptospirales</taxon>
        <taxon>Leptospiraceae</taxon>
        <taxon>Leptospira</taxon>
    </lineage>
</organism>
<gene>
    <name evidence="1" type="ORF">LEP1GSC150_0680</name>
</gene>
<dbReference type="Proteomes" id="UP000011778">
    <property type="component" value="Unassembled WGS sequence"/>
</dbReference>
<accession>M3I0Q0</accession>
<dbReference type="PANTHER" id="PTHR43751:SF3">
    <property type="entry name" value="SULFATASE N-TERMINAL DOMAIN-CONTAINING PROTEIN"/>
    <property type="match status" value="1"/>
</dbReference>
<dbReference type="EMBL" id="AFMD02000080">
    <property type="protein sequence ID" value="EMG23656.1"/>
    <property type="molecule type" value="Genomic_DNA"/>
</dbReference>
<evidence type="ECO:0000313" key="2">
    <source>
        <dbReference type="Proteomes" id="UP000011778"/>
    </source>
</evidence>
<protein>
    <submittedName>
        <fullName evidence="1">Arylsulfatase domain protein</fullName>
    </submittedName>
</protein>
<dbReference type="AlphaFoldDB" id="M3I0Q0"/>
<sequence length="147" mass="16992">MPNSLKNHFGDRLKKNMNKNVSNADLIPTVAELLGVSNQPDVKGYLSKLEGRSLFSDLTEDRRIFIANNNETSLYRVGMSYIKGNLHYMLRLNSFPPDEEAYDIQIDPYEKENLWPVLNLEKRREIRKQLDECSLCHDLYSASGIKL</sequence>
<dbReference type="PANTHER" id="PTHR43751">
    <property type="entry name" value="SULFATASE"/>
    <property type="match status" value="1"/>
</dbReference>
<dbReference type="SUPFAM" id="SSF53649">
    <property type="entry name" value="Alkaline phosphatase-like"/>
    <property type="match status" value="1"/>
</dbReference>
<reference evidence="1 2" key="1">
    <citation type="submission" date="2013-02" db="EMBL/GenBank/DDBJ databases">
        <authorList>
            <person name="Harkins D.M."/>
            <person name="Durkin A.S."/>
            <person name="Brinkac L.M."/>
            <person name="Haft D.H."/>
            <person name="Selengut J.D."/>
            <person name="Sanka R."/>
            <person name="DePew J."/>
            <person name="Purushe J."/>
            <person name="Tulsiani S.M."/>
            <person name="Graham G.C."/>
            <person name="Burns M.-A."/>
            <person name="Dohnt M.F."/>
            <person name="Smythe L.D."/>
            <person name="McKay D.B."/>
            <person name="Craig S.B."/>
            <person name="Vinetz J.M."/>
            <person name="Sutton G.G."/>
            <person name="Nierman W.C."/>
            <person name="Fouts D.E."/>
        </authorList>
    </citation>
    <scope>NUCLEOTIDE SEQUENCE [LARGE SCALE GENOMIC DNA]</scope>
    <source>
        <strain evidence="1 2">LT2050</strain>
    </source>
</reference>
<dbReference type="InterPro" id="IPR017850">
    <property type="entry name" value="Alkaline_phosphatase_core_sf"/>
</dbReference>
<comment type="caution">
    <text evidence="1">The sequence shown here is derived from an EMBL/GenBank/DDBJ whole genome shotgun (WGS) entry which is preliminary data.</text>
</comment>
<name>M3I0Q0_LEPIT</name>
<proteinExistence type="predicted"/>
<evidence type="ECO:0000313" key="1">
    <source>
        <dbReference type="EMBL" id="EMG23656.1"/>
    </source>
</evidence>